<dbReference type="InterPro" id="IPR011992">
    <property type="entry name" value="EF-hand-dom_pair"/>
</dbReference>
<proteinExistence type="predicted"/>
<comment type="caution">
    <text evidence="3">The sequence shown here is derived from an EMBL/GenBank/DDBJ whole genome shotgun (WGS) entry which is preliminary data.</text>
</comment>
<evidence type="ECO:0000313" key="4">
    <source>
        <dbReference type="Proteomes" id="UP000751190"/>
    </source>
</evidence>
<dbReference type="Proteomes" id="UP000751190">
    <property type="component" value="Unassembled WGS sequence"/>
</dbReference>
<dbReference type="PROSITE" id="PS00018">
    <property type="entry name" value="EF_HAND_1"/>
    <property type="match status" value="1"/>
</dbReference>
<dbReference type="AlphaFoldDB" id="A0A8J5XQT4"/>
<dbReference type="InterPro" id="IPR018247">
    <property type="entry name" value="EF_Hand_1_Ca_BS"/>
</dbReference>
<evidence type="ECO:0000256" key="1">
    <source>
        <dbReference type="ARBA" id="ARBA00022837"/>
    </source>
</evidence>
<dbReference type="OrthoDB" id="26525at2759"/>
<dbReference type="CDD" id="cd00051">
    <property type="entry name" value="EFh"/>
    <property type="match status" value="1"/>
</dbReference>
<dbReference type="Gene3D" id="1.10.238.10">
    <property type="entry name" value="EF-hand"/>
    <property type="match status" value="1"/>
</dbReference>
<reference evidence="3" key="1">
    <citation type="submission" date="2021-05" db="EMBL/GenBank/DDBJ databases">
        <title>The genome of the haptophyte Pavlova lutheri (Diacronema luteri, Pavlovales) - a model for lipid biosynthesis in eukaryotic algae.</title>
        <authorList>
            <person name="Hulatt C.J."/>
            <person name="Posewitz M.C."/>
        </authorList>
    </citation>
    <scope>NUCLEOTIDE SEQUENCE</scope>
    <source>
        <strain evidence="3">NIVA-4/92</strain>
    </source>
</reference>
<organism evidence="3 4">
    <name type="scientific">Diacronema lutheri</name>
    <name type="common">Unicellular marine alga</name>
    <name type="synonym">Monochrysis lutheri</name>
    <dbReference type="NCBI Taxonomy" id="2081491"/>
    <lineage>
        <taxon>Eukaryota</taxon>
        <taxon>Haptista</taxon>
        <taxon>Haptophyta</taxon>
        <taxon>Pavlovophyceae</taxon>
        <taxon>Pavlovales</taxon>
        <taxon>Pavlovaceae</taxon>
        <taxon>Diacronema</taxon>
    </lineage>
</organism>
<keyword evidence="4" id="KW-1185">Reference proteome</keyword>
<dbReference type="PROSITE" id="PS50222">
    <property type="entry name" value="EF_HAND_2"/>
    <property type="match status" value="1"/>
</dbReference>
<dbReference type="GO" id="GO:0005509">
    <property type="term" value="F:calcium ion binding"/>
    <property type="evidence" value="ECO:0007669"/>
    <property type="project" value="InterPro"/>
</dbReference>
<evidence type="ECO:0000259" key="2">
    <source>
        <dbReference type="PROSITE" id="PS50222"/>
    </source>
</evidence>
<name>A0A8J5XQT4_DIALT</name>
<dbReference type="SUPFAM" id="SSF47473">
    <property type="entry name" value="EF-hand"/>
    <property type="match status" value="1"/>
</dbReference>
<dbReference type="EMBL" id="JAGTXO010000002">
    <property type="protein sequence ID" value="KAG8469978.1"/>
    <property type="molecule type" value="Genomic_DNA"/>
</dbReference>
<accession>A0A8J5XQT4</accession>
<sequence length="293" mass="32247">MVSSSASELVMAGAFRGAELRRAREQGLRKNSTRITNIARERNRMMGVFKSFDLDGDGILTADEFACALRRVNPELRNSQVREFSRHINKERDGGIAWPEFCEKLSVAAETCRAHAPSFLKGTRWVDNGDIIGNTDDDARKLVDAAVPIDFNTTSRALLVARAPYSAPAAGTQSEHVDSAERNQVLFDEWDARNMARRGRGVSTFQSGGLRFDDRGFQTSSVGRGAAQPAAHHRTVGHRGMLSSAVRECLQPEVPTPRPSTAAADVRPQSRDRVFHLRQCPPVPTARATNALH</sequence>
<protein>
    <recommendedName>
        <fullName evidence="2">EF-hand domain-containing protein</fullName>
    </recommendedName>
</protein>
<keyword evidence="1" id="KW-0106">Calcium</keyword>
<dbReference type="InterPro" id="IPR002048">
    <property type="entry name" value="EF_hand_dom"/>
</dbReference>
<dbReference type="Pfam" id="PF13499">
    <property type="entry name" value="EF-hand_7"/>
    <property type="match status" value="1"/>
</dbReference>
<feature type="domain" description="EF-hand" evidence="2">
    <location>
        <begin position="40"/>
        <end position="75"/>
    </location>
</feature>
<gene>
    <name evidence="3" type="ORF">KFE25_006433</name>
</gene>
<evidence type="ECO:0000313" key="3">
    <source>
        <dbReference type="EMBL" id="KAG8469978.1"/>
    </source>
</evidence>